<evidence type="ECO:0000256" key="1">
    <source>
        <dbReference type="SAM" id="MobiDB-lite"/>
    </source>
</evidence>
<feature type="region of interest" description="Disordered" evidence="1">
    <location>
        <begin position="74"/>
        <end position="94"/>
    </location>
</feature>
<evidence type="ECO:0000313" key="3">
    <source>
        <dbReference type="Proteomes" id="UP000246464"/>
    </source>
</evidence>
<accession>A0A2U9CWA0</accession>
<organism evidence="2 3">
    <name type="scientific">Scophthalmus maximus</name>
    <name type="common">Turbot</name>
    <name type="synonym">Psetta maxima</name>
    <dbReference type="NCBI Taxonomy" id="52904"/>
    <lineage>
        <taxon>Eukaryota</taxon>
        <taxon>Metazoa</taxon>
        <taxon>Chordata</taxon>
        <taxon>Craniata</taxon>
        <taxon>Vertebrata</taxon>
        <taxon>Euteleostomi</taxon>
        <taxon>Actinopterygii</taxon>
        <taxon>Neopterygii</taxon>
        <taxon>Teleostei</taxon>
        <taxon>Neoteleostei</taxon>
        <taxon>Acanthomorphata</taxon>
        <taxon>Carangaria</taxon>
        <taxon>Pleuronectiformes</taxon>
        <taxon>Pleuronectoidei</taxon>
        <taxon>Scophthalmidae</taxon>
        <taxon>Scophthalmus</taxon>
    </lineage>
</organism>
<keyword evidence="3" id="KW-1185">Reference proteome</keyword>
<gene>
    <name evidence="2" type="ORF">SMAX5B_008284</name>
</gene>
<name>A0A2U9CWA0_SCOMX</name>
<dbReference type="Proteomes" id="UP000246464">
    <property type="component" value="Chromosome 20"/>
</dbReference>
<reference evidence="2 3" key="1">
    <citation type="submission" date="2017-12" db="EMBL/GenBank/DDBJ databases">
        <title>Integrating genomic resources of turbot (Scophthalmus maximus) in depth evaluation of genetic and physical mapping variation across individuals.</title>
        <authorList>
            <person name="Martinez P."/>
        </authorList>
    </citation>
    <scope>NUCLEOTIDE SEQUENCE [LARGE SCALE GENOMIC DNA]</scope>
</reference>
<sequence>MATEKLPSTGGSVLSVLPFGISRHRPLGFSDIRTNSSSLASLGFTLLALQQHEASCSVHALSFDPVQPLTPFHGNRSSPCNYTLPPERRCDTRS</sequence>
<proteinExistence type="predicted"/>
<evidence type="ECO:0000313" key="2">
    <source>
        <dbReference type="EMBL" id="AWP19936.1"/>
    </source>
</evidence>
<protein>
    <submittedName>
        <fullName evidence="2">Uncharacterized protein</fullName>
    </submittedName>
</protein>
<dbReference type="AlphaFoldDB" id="A0A2U9CWA0"/>
<dbReference type="EMBL" id="CP026262">
    <property type="protein sequence ID" value="AWP19936.1"/>
    <property type="molecule type" value="Genomic_DNA"/>
</dbReference>